<organism evidence="1">
    <name type="scientific">uncultured Rubrobacteraceae bacterium</name>
    <dbReference type="NCBI Taxonomy" id="349277"/>
    <lineage>
        <taxon>Bacteria</taxon>
        <taxon>Bacillati</taxon>
        <taxon>Actinomycetota</taxon>
        <taxon>Rubrobacteria</taxon>
        <taxon>Rubrobacterales</taxon>
        <taxon>Rubrobacteraceae</taxon>
        <taxon>environmental samples</taxon>
    </lineage>
</organism>
<dbReference type="EMBL" id="CADCVF010000065">
    <property type="protein sequence ID" value="CAA9464084.1"/>
    <property type="molecule type" value="Genomic_DNA"/>
</dbReference>
<evidence type="ECO:0008006" key="2">
    <source>
        <dbReference type="Google" id="ProtNLM"/>
    </source>
</evidence>
<protein>
    <recommendedName>
        <fullName evidence="2">BrnT family toxin</fullName>
    </recommendedName>
</protein>
<dbReference type="AlphaFoldDB" id="A0A6J4R801"/>
<evidence type="ECO:0000313" key="1">
    <source>
        <dbReference type="EMBL" id="CAA9464084.1"/>
    </source>
</evidence>
<sequence length="97" mass="11513">MNRIGDLYWREDRATHIWERHGVTTQEVEEAVFGDPRGRLRRIGSARRSPEETVYEHYGRTLEGRYLMVALLYLGQGVAMPLTAREMTRTERRNKYE</sequence>
<reference evidence="1" key="1">
    <citation type="submission" date="2020-02" db="EMBL/GenBank/DDBJ databases">
        <authorList>
            <person name="Meier V. D."/>
        </authorList>
    </citation>
    <scope>NUCLEOTIDE SEQUENCE</scope>
    <source>
        <strain evidence="1">AVDCRST_MAG58</strain>
    </source>
</reference>
<accession>A0A6J4R801</accession>
<gene>
    <name evidence="1" type="ORF">AVDCRST_MAG58-3134</name>
</gene>
<name>A0A6J4R801_9ACTN</name>
<proteinExistence type="predicted"/>